<evidence type="ECO:0008006" key="3">
    <source>
        <dbReference type="Google" id="ProtNLM"/>
    </source>
</evidence>
<evidence type="ECO:0000313" key="2">
    <source>
        <dbReference type="Proteomes" id="UP000821853"/>
    </source>
</evidence>
<proteinExistence type="predicted"/>
<gene>
    <name evidence="1" type="ORF">HPB48_014563</name>
</gene>
<name>A0A9J6FZW1_HAELO</name>
<sequence>MTDIRRFFKRQRVSDEGLSSSPAEESSVTCDSVAPLDQSDADFHQRTVAEVLNSMEGTPSSVSCRDVVSHDDSLCPSLGLNCGESSKKATNLSQEHDLGDFLGKAKHTGISDCLKLRLLTNPWSPNVTYDFKKDVTSDKRTFRYQLLADYAPWLAYSATLKGALCRFCVIFLPNVHRGTQGSFIVRAFTNYKKNARGVQGSRKIPMAPGGNGSLTELYGCDDRQAATRFSAAQQSTPRSSSEGPPETISHCFYHYLLRNA</sequence>
<dbReference type="AlphaFoldDB" id="A0A9J6FZW1"/>
<organism evidence="1 2">
    <name type="scientific">Haemaphysalis longicornis</name>
    <name type="common">Bush tick</name>
    <dbReference type="NCBI Taxonomy" id="44386"/>
    <lineage>
        <taxon>Eukaryota</taxon>
        <taxon>Metazoa</taxon>
        <taxon>Ecdysozoa</taxon>
        <taxon>Arthropoda</taxon>
        <taxon>Chelicerata</taxon>
        <taxon>Arachnida</taxon>
        <taxon>Acari</taxon>
        <taxon>Parasitiformes</taxon>
        <taxon>Ixodida</taxon>
        <taxon>Ixodoidea</taxon>
        <taxon>Ixodidae</taxon>
        <taxon>Haemaphysalinae</taxon>
        <taxon>Haemaphysalis</taxon>
    </lineage>
</organism>
<evidence type="ECO:0000313" key="1">
    <source>
        <dbReference type="EMBL" id="KAH9367945.1"/>
    </source>
</evidence>
<protein>
    <recommendedName>
        <fullName evidence="3">TTF-type domain-containing protein</fullName>
    </recommendedName>
</protein>
<accession>A0A9J6FZW1</accession>
<dbReference type="EMBL" id="JABSTR010000004">
    <property type="protein sequence ID" value="KAH9367945.1"/>
    <property type="molecule type" value="Genomic_DNA"/>
</dbReference>
<reference evidence="1 2" key="1">
    <citation type="journal article" date="2020" name="Cell">
        <title>Large-Scale Comparative Analyses of Tick Genomes Elucidate Their Genetic Diversity and Vector Capacities.</title>
        <authorList>
            <consortium name="Tick Genome and Microbiome Consortium (TIGMIC)"/>
            <person name="Jia N."/>
            <person name="Wang J."/>
            <person name="Shi W."/>
            <person name="Du L."/>
            <person name="Sun Y."/>
            <person name="Zhan W."/>
            <person name="Jiang J.F."/>
            <person name="Wang Q."/>
            <person name="Zhang B."/>
            <person name="Ji P."/>
            <person name="Bell-Sakyi L."/>
            <person name="Cui X.M."/>
            <person name="Yuan T.T."/>
            <person name="Jiang B.G."/>
            <person name="Yang W.F."/>
            <person name="Lam T.T."/>
            <person name="Chang Q.C."/>
            <person name="Ding S.J."/>
            <person name="Wang X.J."/>
            <person name="Zhu J.G."/>
            <person name="Ruan X.D."/>
            <person name="Zhao L."/>
            <person name="Wei J.T."/>
            <person name="Ye R.Z."/>
            <person name="Que T.C."/>
            <person name="Du C.H."/>
            <person name="Zhou Y.H."/>
            <person name="Cheng J.X."/>
            <person name="Dai P.F."/>
            <person name="Guo W.B."/>
            <person name="Han X.H."/>
            <person name="Huang E.J."/>
            <person name="Li L.F."/>
            <person name="Wei W."/>
            <person name="Gao Y.C."/>
            <person name="Liu J.Z."/>
            <person name="Shao H.Z."/>
            <person name="Wang X."/>
            <person name="Wang C.C."/>
            <person name="Yang T.C."/>
            <person name="Huo Q.B."/>
            <person name="Li W."/>
            <person name="Chen H.Y."/>
            <person name="Chen S.E."/>
            <person name="Zhou L.G."/>
            <person name="Ni X.B."/>
            <person name="Tian J.H."/>
            <person name="Sheng Y."/>
            <person name="Liu T."/>
            <person name="Pan Y.S."/>
            <person name="Xia L.Y."/>
            <person name="Li J."/>
            <person name="Zhao F."/>
            <person name="Cao W.C."/>
        </authorList>
    </citation>
    <scope>NUCLEOTIDE SEQUENCE [LARGE SCALE GENOMIC DNA]</scope>
    <source>
        <strain evidence="1">HaeL-2018</strain>
    </source>
</reference>
<comment type="caution">
    <text evidence="1">The sequence shown here is derived from an EMBL/GenBank/DDBJ whole genome shotgun (WGS) entry which is preliminary data.</text>
</comment>
<dbReference type="VEuPathDB" id="VectorBase:HLOH_056945"/>
<dbReference type="Proteomes" id="UP000821853">
    <property type="component" value="Chromosome 2"/>
</dbReference>
<keyword evidence="2" id="KW-1185">Reference proteome</keyword>
<dbReference type="OrthoDB" id="6766858at2759"/>